<sequence length="397" mass="39893">MRTRVLLSGVAIFSVLASAPLMAQAPSGNMPTGRETTVPESTFSATKDADIVGADGQSVATLRDVLVGRDGHVRQLLLGEGGLLGLGETLRVMNTDRLPPVQDGKVQISGLTKESLAALPEYKAAEPAEAKAATGSPPVSGANQPAPQSAEVNVPVKPSVAADAATPSAPQPDVQAPLTASPSTQEEAENSRASGTTSVEKEESATGSGSGGMAPQQGTGSGATQSTPQANENQGRANEGNSAGSRPDLNAQYGVTEQPVGQSQPQDNADEATSRPTGGDAVPAGSRMASREESVGGAPSGTTSSDGAGDGTLWRLGKIVGESVRGKDEGLSVKDVRLSGPQAVVLLQQSGVDGTRMLEFSSLNLGGTPDDPEIALGVSADARPADVEATGAGEVSR</sequence>
<dbReference type="SUPFAM" id="SSF50346">
    <property type="entry name" value="PRC-barrel domain"/>
    <property type="match status" value="1"/>
</dbReference>
<keyword evidence="4" id="KW-1185">Reference proteome</keyword>
<dbReference type="RefSeq" id="WP_319845585.1">
    <property type="nucleotide sequence ID" value="NZ_JAXAFJ010000012.1"/>
</dbReference>
<protein>
    <recommendedName>
        <fullName evidence="5">PRC-barrel domain-containing protein</fullName>
    </recommendedName>
</protein>
<name>A0ABU4RTC9_9HYPH</name>
<feature type="compositionally biased region" description="Low complexity" evidence="1">
    <location>
        <begin position="296"/>
        <end position="307"/>
    </location>
</feature>
<dbReference type="InterPro" id="IPR011033">
    <property type="entry name" value="PRC_barrel-like_sf"/>
</dbReference>
<feature type="chain" id="PRO_5046865829" description="PRC-barrel domain-containing protein" evidence="2">
    <location>
        <begin position="24"/>
        <end position="397"/>
    </location>
</feature>
<feature type="compositionally biased region" description="Polar residues" evidence="1">
    <location>
        <begin position="178"/>
        <end position="198"/>
    </location>
</feature>
<feature type="signal peptide" evidence="2">
    <location>
        <begin position="1"/>
        <end position="23"/>
    </location>
</feature>
<dbReference type="Proteomes" id="UP001274321">
    <property type="component" value="Unassembled WGS sequence"/>
</dbReference>
<dbReference type="EMBL" id="JAXAFJ010000012">
    <property type="protein sequence ID" value="MDX6807448.1"/>
    <property type="molecule type" value="Genomic_DNA"/>
</dbReference>
<organism evidence="3 4">
    <name type="scientific">Terrihabitans rhizophilus</name>
    <dbReference type="NCBI Taxonomy" id="3092662"/>
    <lineage>
        <taxon>Bacteria</taxon>
        <taxon>Pseudomonadati</taxon>
        <taxon>Pseudomonadota</taxon>
        <taxon>Alphaproteobacteria</taxon>
        <taxon>Hyphomicrobiales</taxon>
        <taxon>Terrihabitans</taxon>
    </lineage>
</organism>
<evidence type="ECO:0000313" key="4">
    <source>
        <dbReference type="Proteomes" id="UP001274321"/>
    </source>
</evidence>
<evidence type="ECO:0000256" key="2">
    <source>
        <dbReference type="SAM" id="SignalP"/>
    </source>
</evidence>
<accession>A0ABU4RTC9</accession>
<dbReference type="Gene3D" id="2.30.30.240">
    <property type="entry name" value="PRC-barrel domain"/>
    <property type="match status" value="1"/>
</dbReference>
<evidence type="ECO:0000256" key="1">
    <source>
        <dbReference type="SAM" id="MobiDB-lite"/>
    </source>
</evidence>
<reference evidence="3 4" key="1">
    <citation type="submission" date="2023-11" db="EMBL/GenBank/DDBJ databases">
        <authorList>
            <person name="Bao R."/>
        </authorList>
    </citation>
    <scope>NUCLEOTIDE SEQUENCE [LARGE SCALE GENOMIC DNA]</scope>
    <source>
        <strain evidence="3 4">PJ23</strain>
    </source>
</reference>
<feature type="compositionally biased region" description="Polar residues" evidence="1">
    <location>
        <begin position="253"/>
        <end position="267"/>
    </location>
</feature>
<keyword evidence="2" id="KW-0732">Signal</keyword>
<feature type="region of interest" description="Disordered" evidence="1">
    <location>
        <begin position="128"/>
        <end position="313"/>
    </location>
</feature>
<feature type="compositionally biased region" description="Polar residues" evidence="1">
    <location>
        <begin position="141"/>
        <end position="151"/>
    </location>
</feature>
<evidence type="ECO:0000313" key="3">
    <source>
        <dbReference type="EMBL" id="MDX6807448.1"/>
    </source>
</evidence>
<gene>
    <name evidence="3" type="ORF">SCD90_15370</name>
</gene>
<proteinExistence type="predicted"/>
<comment type="caution">
    <text evidence="3">The sequence shown here is derived from an EMBL/GenBank/DDBJ whole genome shotgun (WGS) entry which is preliminary data.</text>
</comment>
<evidence type="ECO:0008006" key="5">
    <source>
        <dbReference type="Google" id="ProtNLM"/>
    </source>
</evidence>
<feature type="compositionally biased region" description="Polar residues" evidence="1">
    <location>
        <begin position="216"/>
        <end position="244"/>
    </location>
</feature>